<feature type="coiled-coil region" evidence="2">
    <location>
        <begin position="821"/>
        <end position="855"/>
    </location>
</feature>
<dbReference type="Proteomes" id="UP000009168">
    <property type="component" value="Unassembled WGS sequence"/>
</dbReference>
<keyword evidence="5" id="KW-1185">Reference proteome</keyword>
<dbReference type="InterPro" id="IPR000408">
    <property type="entry name" value="Reg_chr_condens"/>
</dbReference>
<reference evidence="5" key="1">
    <citation type="journal article" date="2006" name="PLoS Biol.">
        <title>Macronuclear genome sequence of the ciliate Tetrahymena thermophila, a model eukaryote.</title>
        <authorList>
            <person name="Eisen J.A."/>
            <person name="Coyne R.S."/>
            <person name="Wu M."/>
            <person name="Wu D."/>
            <person name="Thiagarajan M."/>
            <person name="Wortman J.R."/>
            <person name="Badger J.H."/>
            <person name="Ren Q."/>
            <person name="Amedeo P."/>
            <person name="Jones K.M."/>
            <person name="Tallon L.J."/>
            <person name="Delcher A.L."/>
            <person name="Salzberg S.L."/>
            <person name="Silva J.C."/>
            <person name="Haas B.J."/>
            <person name="Majoros W.H."/>
            <person name="Farzad M."/>
            <person name="Carlton J.M."/>
            <person name="Smith R.K. Jr."/>
            <person name="Garg J."/>
            <person name="Pearlman R.E."/>
            <person name="Karrer K.M."/>
            <person name="Sun L."/>
            <person name="Manning G."/>
            <person name="Elde N.C."/>
            <person name="Turkewitz A.P."/>
            <person name="Asai D.J."/>
            <person name="Wilkes D.E."/>
            <person name="Wang Y."/>
            <person name="Cai H."/>
            <person name="Collins K."/>
            <person name="Stewart B.A."/>
            <person name="Lee S.R."/>
            <person name="Wilamowska K."/>
            <person name="Weinberg Z."/>
            <person name="Ruzzo W.L."/>
            <person name="Wloga D."/>
            <person name="Gaertig J."/>
            <person name="Frankel J."/>
            <person name="Tsao C.-C."/>
            <person name="Gorovsky M.A."/>
            <person name="Keeling P.J."/>
            <person name="Waller R.F."/>
            <person name="Patron N.J."/>
            <person name="Cherry J.M."/>
            <person name="Stover N.A."/>
            <person name="Krieger C.J."/>
            <person name="del Toro C."/>
            <person name="Ryder H.F."/>
            <person name="Williamson S.C."/>
            <person name="Barbeau R.A."/>
            <person name="Hamilton E.P."/>
            <person name="Orias E."/>
        </authorList>
    </citation>
    <scope>NUCLEOTIDE SEQUENCE [LARGE SCALE GENOMIC DNA]</scope>
    <source>
        <strain evidence="5">SB210</strain>
    </source>
</reference>
<protein>
    <recommendedName>
        <fullName evidence="6">Regulator of chromosome condensation (RCC1) protein</fullName>
    </recommendedName>
</protein>
<dbReference type="PANTHER" id="PTHR45982">
    <property type="entry name" value="REGULATOR OF CHROMOSOME CONDENSATION"/>
    <property type="match status" value="1"/>
</dbReference>
<dbReference type="SUPFAM" id="SSF50985">
    <property type="entry name" value="RCC1/BLIP-II"/>
    <property type="match status" value="1"/>
</dbReference>
<feature type="repeat" description="RCC1" evidence="1">
    <location>
        <begin position="89"/>
        <end position="142"/>
    </location>
</feature>
<dbReference type="RefSeq" id="XP_001026413.3">
    <property type="nucleotide sequence ID" value="XM_001026413.3"/>
</dbReference>
<dbReference type="Gene3D" id="2.130.10.30">
    <property type="entry name" value="Regulator of chromosome condensation 1/beta-lactamase-inhibitor protein II"/>
    <property type="match status" value="2"/>
</dbReference>
<dbReference type="KEGG" id="tet:TTHERM_00670920"/>
<organism evidence="4 5">
    <name type="scientific">Tetrahymena thermophila (strain SB210)</name>
    <dbReference type="NCBI Taxonomy" id="312017"/>
    <lineage>
        <taxon>Eukaryota</taxon>
        <taxon>Sar</taxon>
        <taxon>Alveolata</taxon>
        <taxon>Ciliophora</taxon>
        <taxon>Intramacronucleata</taxon>
        <taxon>Oligohymenophorea</taxon>
        <taxon>Hymenostomatida</taxon>
        <taxon>Tetrahymenina</taxon>
        <taxon>Tetrahymenidae</taxon>
        <taxon>Tetrahymena</taxon>
    </lineage>
</organism>
<feature type="repeat" description="RCC1" evidence="1">
    <location>
        <begin position="400"/>
        <end position="462"/>
    </location>
</feature>
<dbReference type="Pfam" id="PF00415">
    <property type="entry name" value="RCC1"/>
    <property type="match status" value="1"/>
</dbReference>
<evidence type="ECO:0000256" key="1">
    <source>
        <dbReference type="PROSITE-ProRule" id="PRU00235"/>
    </source>
</evidence>
<gene>
    <name evidence="4" type="ORF">TTHERM_00670920</name>
</gene>
<dbReference type="PANTHER" id="PTHR45982:SF1">
    <property type="entry name" value="REGULATOR OF CHROMOSOME CONDENSATION"/>
    <property type="match status" value="1"/>
</dbReference>
<evidence type="ECO:0000256" key="2">
    <source>
        <dbReference type="SAM" id="Coils"/>
    </source>
</evidence>
<dbReference type="GeneID" id="7833371"/>
<evidence type="ECO:0008006" key="6">
    <source>
        <dbReference type="Google" id="ProtNLM"/>
    </source>
</evidence>
<dbReference type="OrthoDB" id="8068875at2759"/>
<name>I7MMP9_TETTS</name>
<feature type="coiled-coil region" evidence="2">
    <location>
        <begin position="912"/>
        <end position="939"/>
    </location>
</feature>
<dbReference type="GO" id="GO:0005085">
    <property type="term" value="F:guanyl-nucleotide exchange factor activity"/>
    <property type="evidence" value="ECO:0007669"/>
    <property type="project" value="TreeGrafter"/>
</dbReference>
<proteinExistence type="predicted"/>
<feature type="compositionally biased region" description="Low complexity" evidence="3">
    <location>
        <begin position="511"/>
        <end position="522"/>
    </location>
</feature>
<dbReference type="InParanoid" id="I7MMP9"/>
<dbReference type="InterPro" id="IPR051553">
    <property type="entry name" value="Ran_GTPase-activating"/>
</dbReference>
<feature type="region of interest" description="Disordered" evidence="3">
    <location>
        <begin position="506"/>
        <end position="533"/>
    </location>
</feature>
<keyword evidence="2" id="KW-0175">Coiled coil</keyword>
<dbReference type="EMBL" id="GG662308">
    <property type="protein sequence ID" value="EAS06168.3"/>
    <property type="molecule type" value="Genomic_DNA"/>
</dbReference>
<evidence type="ECO:0000313" key="5">
    <source>
        <dbReference type="Proteomes" id="UP000009168"/>
    </source>
</evidence>
<evidence type="ECO:0000256" key="3">
    <source>
        <dbReference type="SAM" id="MobiDB-lite"/>
    </source>
</evidence>
<dbReference type="InterPro" id="IPR009091">
    <property type="entry name" value="RCC1/BLIP-II"/>
</dbReference>
<dbReference type="GO" id="GO:0005737">
    <property type="term" value="C:cytoplasm"/>
    <property type="evidence" value="ECO:0007669"/>
    <property type="project" value="TreeGrafter"/>
</dbReference>
<feature type="compositionally biased region" description="Polar residues" evidence="3">
    <location>
        <begin position="524"/>
        <end position="533"/>
    </location>
</feature>
<dbReference type="PROSITE" id="PS50012">
    <property type="entry name" value="RCC1_3"/>
    <property type="match status" value="2"/>
</dbReference>
<dbReference type="Pfam" id="PF13540">
    <property type="entry name" value="RCC1_2"/>
    <property type="match status" value="1"/>
</dbReference>
<sequence>MTTRTLPQQECLEQKIKSQNRIFYHIQPDENQVNEDKQKEKIKRNFSYQPSMSDEGEEKRAKNKSIRKKQQFRNVNCGQDFAVVLDKNGQAWSFGAGIDGQLGINEKIRIQLKLKAVNQLKSKVNFQDVSCGQKNVLAVDENGKLYCWGNISQYKCGISVKQNQEEQLFPLSITDEVLIKAKLAHKKRQSRIFSQMSFQSALISSQQKQLLNDLLYDYPKVSLVSAGTNFSFCGVLDNKHIVCFGLNQNNKMGIGQKEKEIIEPQIMPFFNLKVYLVAKITVLLGIIKARFILGEILNALMRQEIQKTPKKVEQLKEEFIIQVCCTFKETVALTRDGYLYTWGIGNASDKFVDQTGKKPKSQNSEEYRPILFDIKIQNQDVNFIKISGKYSHCAAIDKFGRLFTWGDNSQECLGHPDLRKTLKQDEFYIFDVQEPKLVEQFLNYFILDVDCGLNFTTVVCASKKQFKLTESKYYQRYIKFVQSELKGQIDLIRQYTKRKATIYNSLERKGSQSSRNRSSVFSPKIQQNPETPKSQLAKYNSSQQKFNFQDEQIQISNKSPKGFQANSDSQNYIASINKLNEPINQTSNLNFQNAIKNYESQQASQQEANFSLYSLQPQQDVASSTSIQNRIDINQNTQTVSNKSNNQKNHYYFGSKNKINLDKNNIYSSQNIHSLTSRHKKLIDLQINKSAHDMKQQPQKDYFSTDKKTKFGLMMQQIEETKTVETTQKQSQNQTKIGTQNDIGEKYTQQSITMKSQDLKDYSKHKTIQKNVLQFSIDSKDQDISTARKTSFNLNDTGQLEQFVIKKTEENNLPNSQRSINKSFEQTMKQFYEQNQSEQKQNEQVLEKINNQNLNQQNKSQIKQMYQINKNRISSFYSTRSFAEKKEEQEQSEVLEYLSRCQWKTDQEREKLIKKFKEIQHQQKLKEELQNQSRQYKKNLISNISQEIQINEIDEDQGFLASYNFDKISDLIIQKEQKDPNYFPLNKCDTISSILSQQNKNSLEYLSFKKLQENQISIESQRKFKKLFQKISQQYVEDSELSQQLQKEAELCSNDKEKLRQILLKKEYLDIIEKNQEQEHMIYLLSDPINSNQNKTQNNKFYSQTTRNAKDSQKKFSFEQITKLRSITKQEQTEVDQDQFQYEIYKQNQYFKKECMIKFPDYCSQLKNIKQIQKNGEKTIKIHKDIDKILHEMSLKKKPILSKEQKLQKLQENSLVLKEKTLKAILTSEDLLRQKISKYQEQLDKRRKSFIEILQQKQELNKYLQTKKKNLITLLTAEQILKLFGDLKYHALERKKNMFRKNLCATQIQSIQKFILWCQHQQLSQIRIYSDKWDHYMTSTFKLQDNEITRMIKSQFKFGGQQSFEVSKISAEETQLNAQRSSILPASSFDFKQFKQNKSIQKLLNIGINEAKQFTQNNLKIIPNIMSITNDYSNQMYIDPDQLKSANDQTNTQTQKHILKGNRSNTSFTQQFAQSLVQSQSEILLPFTVHRDLFILPPNFKIKYGSEEIHQRINQKAVKLELDLKIKLIKQHIKKQTKEFYDKLKVYKANLEQFVLQNKKIVNLQRTELMIKTNKEQLSKLQKREEVQYTQRIQRLRMKRPMTRDKELFIKDHLPFGSIVSQIAANMSEAPTRPKLKYSLTNKQFEEYFKSYYSEFVKKYNQLCLDERIKSHQNNNINNNNRNKSNKEL</sequence>
<accession>I7MMP9</accession>
<feature type="region of interest" description="Disordered" evidence="3">
    <location>
        <begin position="28"/>
        <end position="65"/>
    </location>
</feature>
<evidence type="ECO:0000313" key="4">
    <source>
        <dbReference type="EMBL" id="EAS06168.3"/>
    </source>
</evidence>